<feature type="compositionally biased region" description="Polar residues" evidence="13">
    <location>
        <begin position="7"/>
        <end position="17"/>
    </location>
</feature>
<comment type="caution">
    <text evidence="15">The sequence shown here is derived from an EMBL/GenBank/DDBJ whole genome shotgun (WGS) entry which is preliminary data.</text>
</comment>
<evidence type="ECO:0000256" key="4">
    <source>
        <dbReference type="ARBA" id="ARBA00022448"/>
    </source>
</evidence>
<evidence type="ECO:0000256" key="13">
    <source>
        <dbReference type="SAM" id="MobiDB-lite"/>
    </source>
</evidence>
<evidence type="ECO:0000313" key="15">
    <source>
        <dbReference type="EMBL" id="KXH28479.1"/>
    </source>
</evidence>
<dbReference type="GO" id="GO:0005634">
    <property type="term" value="C:nucleus"/>
    <property type="evidence" value="ECO:0007669"/>
    <property type="project" value="UniProtKB-SubCell"/>
</dbReference>
<dbReference type="Pfam" id="PF07690">
    <property type="entry name" value="MFS_1"/>
    <property type="match status" value="1"/>
</dbReference>
<dbReference type="EC" id="1.4.3.-" evidence="12"/>
<dbReference type="GO" id="GO:0022857">
    <property type="term" value="F:transmembrane transporter activity"/>
    <property type="evidence" value="ECO:0007669"/>
    <property type="project" value="InterPro"/>
</dbReference>
<proteinExistence type="inferred from homology"/>
<dbReference type="PANTHER" id="PTHR43791">
    <property type="entry name" value="PERMEASE-RELATED"/>
    <property type="match status" value="1"/>
</dbReference>
<dbReference type="SUPFAM" id="SSF54373">
    <property type="entry name" value="FAD-linked reductases, C-terminal domain"/>
    <property type="match status" value="1"/>
</dbReference>
<evidence type="ECO:0000259" key="14">
    <source>
        <dbReference type="PROSITE" id="PS50850"/>
    </source>
</evidence>
<dbReference type="InterPro" id="IPR036600">
    <property type="entry name" value="PAH_sf"/>
</dbReference>
<keyword evidence="16" id="KW-1185">Reference proteome</keyword>
<feature type="transmembrane region" description="Helical" evidence="12">
    <location>
        <begin position="81"/>
        <end position="101"/>
    </location>
</feature>
<dbReference type="InterPro" id="IPR020846">
    <property type="entry name" value="MFS_dom"/>
</dbReference>
<evidence type="ECO:0000256" key="1">
    <source>
        <dbReference type="ARBA" id="ARBA00001974"/>
    </source>
</evidence>
<feature type="transmembrane region" description="Helical" evidence="12">
    <location>
        <begin position="205"/>
        <end position="227"/>
    </location>
</feature>
<dbReference type="InterPro" id="IPR002937">
    <property type="entry name" value="Amino_oxidase"/>
</dbReference>
<feature type="transmembrane region" description="Helical" evidence="12">
    <location>
        <begin position="172"/>
        <end position="193"/>
    </location>
</feature>
<dbReference type="Gene3D" id="1.20.1250.20">
    <property type="entry name" value="MFS general substrate transporter like domains"/>
    <property type="match status" value="2"/>
</dbReference>
<comment type="subcellular location">
    <subcellularLocation>
        <location evidence="3">Membrane</location>
        <topology evidence="3">Multi-pass membrane protein</topology>
    </subcellularLocation>
    <subcellularLocation>
        <location evidence="2 11">Nucleus</location>
    </subcellularLocation>
</comment>
<dbReference type="PRINTS" id="PR00757">
    <property type="entry name" value="AMINEOXDASEF"/>
</dbReference>
<evidence type="ECO:0000256" key="10">
    <source>
        <dbReference type="PIRSR" id="PIRSR601613-1"/>
    </source>
</evidence>
<dbReference type="PROSITE" id="PS50850">
    <property type="entry name" value="MFS"/>
    <property type="match status" value="1"/>
</dbReference>
<protein>
    <recommendedName>
        <fullName evidence="12">Amine oxidase</fullName>
        <ecNumber evidence="12">1.4.3.-</ecNumber>
    </recommendedName>
</protein>
<dbReference type="Gene3D" id="3.90.660.10">
    <property type="match status" value="1"/>
</dbReference>
<dbReference type="Proteomes" id="UP000070328">
    <property type="component" value="Unassembled WGS sequence"/>
</dbReference>
<dbReference type="PROSITE" id="PS51477">
    <property type="entry name" value="PAH"/>
    <property type="match status" value="1"/>
</dbReference>
<dbReference type="GO" id="GO:0016020">
    <property type="term" value="C:membrane"/>
    <property type="evidence" value="ECO:0007669"/>
    <property type="project" value="UniProtKB-SubCell"/>
</dbReference>
<evidence type="ECO:0000256" key="5">
    <source>
        <dbReference type="ARBA" id="ARBA00022692"/>
    </source>
</evidence>
<keyword evidence="8 12" id="KW-0472">Membrane</keyword>
<keyword evidence="4" id="KW-0813">Transport</keyword>
<feature type="binding site" evidence="10">
    <location>
        <position position="730"/>
    </location>
    <ligand>
        <name>FAD</name>
        <dbReference type="ChEBI" id="CHEBI:57692"/>
    </ligand>
</feature>
<feature type="binding site" evidence="10">
    <location>
        <position position="505"/>
    </location>
    <ligand>
        <name>FAD</name>
        <dbReference type="ChEBI" id="CHEBI:57692"/>
    </ligand>
</feature>
<keyword evidence="12" id="KW-0285">Flavoprotein</keyword>
<dbReference type="AlphaFoldDB" id="A0A135RY04"/>
<dbReference type="InterPro" id="IPR036259">
    <property type="entry name" value="MFS_trans_sf"/>
</dbReference>
<comment type="similarity">
    <text evidence="12">Belongs to the flavin monoamine oxidase family.</text>
</comment>
<keyword evidence="9 11" id="KW-0539">Nucleus</keyword>
<evidence type="ECO:0000256" key="6">
    <source>
        <dbReference type="ARBA" id="ARBA00022989"/>
    </source>
</evidence>
<sequence>MSELKQESLQSIDSPGQVTPGIEPDWTHHEEIRARRKIDSSVLPLLYLGLLVFQLDRMNLASALTGGFAKDIGVNQDTINLGNQLMFLGIVILEIPSNMLLQKFGNQIGPRKYISSQVILFGFVATMQVFLVDRKGFLASRMMLGLAEAGYIPGACYTLSTWYTKKELAKRIAIFFFGMFSGNALSPILASGILKLEGERGLRGWQWLFLVEGVFTIFVGLSLLFLLPGSPDTPDPLLSPGLIRFKGSEKNIIQRRLEIDDKEKRGGAQGMRIPPKLVWKTVLHWKRWPHFLSSFAVFSTWSPLTTYTPTIIMNLGFNRIQANALAAVGASLALVVVFIFAYISDKTNKRGFSVIGAQFCYLIVLVVARTAHPHVGKWSRWGLWTAVNSFAVGYHPVNNSWVQLNCREPGERSISIAMWVMLSISGLMVGTQYYRGNDTPFLSDVTPEDVEPRFFAPISEEVDDHAGAGKRHAAMGGKNRLGLSTRVATDTQTMFDVVIVGAGLSGLQAAYSAQQAGLSVAVVEARDRVGGKTWSVPLASGRGVADLGAAWINENTQTRMAKYVKKFKLPTVAQRLVGTAVMQLADSSRVEFPFGIIPESSFSSVQFSVEEKENLEKIRDHIQAVSLKREAPRREDDEISLDQYVRSLGALSKTVEMINLWARVMHGVDSSQESAAFFIDYCRRNGGLFSIRADDQTGGNYQRFHGGTQQIANGIANLIGESNIHLSTPVAAIENHQTHVVVITSRNQRFLGRKAIISVPSAMLRDLNISPLLPQRVREVTDSSKLGHYNKVILYYDRPWWRDLGFNGFFMSYKGPVCVARDTSVDETQSFALTCFVNGKFGEDWSKLYAHERRQVVVKQSYLLLMFQFGDYQAPIHKTYPTPAIRFRRLQKPLYSLRRKEFYMMDSQDSKADSQSASKQAADATPFDLDQAGFQKSLSFVQEVRVSLASFNSFANISLSLLTCQDRYQTSEPAKYSTFLSVLQETNVTPMESEEKWQATRAEKQAEARMKLAELFKGHEDLLEKLDAFLPPPSTPAGNQ</sequence>
<evidence type="ECO:0000256" key="3">
    <source>
        <dbReference type="ARBA" id="ARBA00004141"/>
    </source>
</evidence>
<dbReference type="PANTHER" id="PTHR43791:SF32">
    <property type="entry name" value="MAJOR FACILITATOR SUPERFAMILY (MFS) PROFILE DOMAIN-CONTAINING PROTEIN"/>
    <property type="match status" value="1"/>
</dbReference>
<dbReference type="SUPFAM" id="SSF51905">
    <property type="entry name" value="FAD/NAD(P)-binding domain"/>
    <property type="match status" value="1"/>
</dbReference>
<keyword evidence="12" id="KW-0274">FAD</keyword>
<dbReference type="SUPFAM" id="SSF103473">
    <property type="entry name" value="MFS general substrate transporter"/>
    <property type="match status" value="1"/>
</dbReference>
<feature type="transmembrane region" description="Helical" evidence="12">
    <location>
        <begin position="322"/>
        <end position="344"/>
    </location>
</feature>
<dbReference type="EMBL" id="JFBX01000772">
    <property type="protein sequence ID" value="KXH28479.1"/>
    <property type="molecule type" value="Genomic_DNA"/>
</dbReference>
<feature type="region of interest" description="Disordered" evidence="13">
    <location>
        <begin position="1"/>
        <end position="25"/>
    </location>
</feature>
<gene>
    <name evidence="15" type="ORF">CSIM01_13833</name>
</gene>
<dbReference type="Gene3D" id="1.20.1160.11">
    <property type="entry name" value="Paired amphipathic helix"/>
    <property type="match status" value="1"/>
</dbReference>
<dbReference type="GO" id="GO:0006355">
    <property type="term" value="P:regulation of DNA-templated transcription"/>
    <property type="evidence" value="ECO:0007669"/>
    <property type="project" value="InterPro"/>
</dbReference>
<dbReference type="Pfam" id="PF01593">
    <property type="entry name" value="Amino_oxidase"/>
    <property type="match status" value="1"/>
</dbReference>
<feature type="binding site" evidence="10">
    <location>
        <position position="836"/>
    </location>
    <ligand>
        <name>substrate</name>
    </ligand>
</feature>
<dbReference type="InterPro" id="IPR001613">
    <property type="entry name" value="Flavin_amine_oxidase"/>
</dbReference>
<dbReference type="OrthoDB" id="5046242at2759"/>
<feature type="binding site" evidence="10">
    <location>
        <begin position="524"/>
        <end position="525"/>
    </location>
    <ligand>
        <name>FAD</name>
        <dbReference type="ChEBI" id="CHEBI:57692"/>
    </ligand>
</feature>
<dbReference type="SUPFAM" id="SSF47762">
    <property type="entry name" value="PAH2 domain"/>
    <property type="match status" value="1"/>
</dbReference>
<evidence type="ECO:0000256" key="2">
    <source>
        <dbReference type="ARBA" id="ARBA00004123"/>
    </source>
</evidence>
<dbReference type="InterPro" id="IPR011701">
    <property type="entry name" value="MFS"/>
</dbReference>
<accession>A0A135RY04</accession>
<organism evidence="15 16">
    <name type="scientific">Colletotrichum simmondsii</name>
    <dbReference type="NCBI Taxonomy" id="703756"/>
    <lineage>
        <taxon>Eukaryota</taxon>
        <taxon>Fungi</taxon>
        <taxon>Dikarya</taxon>
        <taxon>Ascomycota</taxon>
        <taxon>Pezizomycotina</taxon>
        <taxon>Sordariomycetes</taxon>
        <taxon>Hypocreomycetidae</taxon>
        <taxon>Glomerellales</taxon>
        <taxon>Glomerellaceae</taxon>
        <taxon>Colletotrichum</taxon>
        <taxon>Colletotrichum acutatum species complex</taxon>
    </lineage>
</organism>
<keyword evidence="7 12" id="KW-0560">Oxidoreductase</keyword>
<feature type="transmembrane region" description="Helical" evidence="12">
    <location>
        <begin position="45"/>
        <end position="69"/>
    </location>
</feature>
<dbReference type="InterPro" id="IPR036188">
    <property type="entry name" value="FAD/NAD-bd_sf"/>
</dbReference>
<evidence type="ECO:0000256" key="7">
    <source>
        <dbReference type="ARBA" id="ARBA00023002"/>
    </source>
</evidence>
<dbReference type="InterPro" id="IPR003822">
    <property type="entry name" value="PAH"/>
</dbReference>
<evidence type="ECO:0000256" key="12">
    <source>
        <dbReference type="RuleBase" id="RU362067"/>
    </source>
</evidence>
<feature type="domain" description="Major facilitator superfamily (MFS) profile" evidence="14">
    <location>
        <begin position="42"/>
        <end position="589"/>
    </location>
</feature>
<feature type="transmembrane region" description="Helical" evidence="12">
    <location>
        <begin position="138"/>
        <end position="160"/>
    </location>
</feature>
<keyword evidence="5 12" id="KW-0812">Transmembrane</keyword>
<reference evidence="15 16" key="1">
    <citation type="submission" date="2014-02" db="EMBL/GenBank/DDBJ databases">
        <title>The genome sequence of Colletotrichum simmondsii CBS122122.</title>
        <authorList>
            <person name="Baroncelli R."/>
            <person name="Thon M.R."/>
        </authorList>
    </citation>
    <scope>NUCLEOTIDE SEQUENCE [LARGE SCALE GENOMIC DNA]</scope>
    <source>
        <strain evidence="15 16">CBS122122</strain>
    </source>
</reference>
<evidence type="ECO:0000256" key="8">
    <source>
        <dbReference type="ARBA" id="ARBA00023136"/>
    </source>
</evidence>
<evidence type="ECO:0000256" key="9">
    <source>
        <dbReference type="ARBA" id="ARBA00023242"/>
    </source>
</evidence>
<name>A0A135RY04_9PEZI</name>
<comment type="cofactor">
    <cofactor evidence="1 12">
        <name>FAD</name>
        <dbReference type="ChEBI" id="CHEBI:57692"/>
    </cofactor>
</comment>
<dbReference type="GO" id="GO:0016491">
    <property type="term" value="F:oxidoreductase activity"/>
    <property type="evidence" value="ECO:0007669"/>
    <property type="project" value="UniProtKB-KW"/>
</dbReference>
<keyword evidence="6 12" id="KW-1133">Transmembrane helix</keyword>
<evidence type="ECO:0000256" key="11">
    <source>
        <dbReference type="PROSITE-ProRule" id="PRU00810"/>
    </source>
</evidence>
<feature type="transmembrane region" description="Helical" evidence="12">
    <location>
        <begin position="113"/>
        <end position="132"/>
    </location>
</feature>
<dbReference type="Gene3D" id="3.50.50.60">
    <property type="entry name" value="FAD/NAD(P)-binding domain"/>
    <property type="match status" value="1"/>
</dbReference>
<feature type="transmembrane region" description="Helical" evidence="12">
    <location>
        <begin position="350"/>
        <end position="371"/>
    </location>
</feature>
<dbReference type="Gene3D" id="1.10.405.10">
    <property type="entry name" value="Guanine Nucleotide Dissociation Inhibitor, domain 1"/>
    <property type="match status" value="1"/>
</dbReference>
<evidence type="ECO:0000313" key="16">
    <source>
        <dbReference type="Proteomes" id="UP000070328"/>
    </source>
</evidence>